<dbReference type="CDD" id="cd02186">
    <property type="entry name" value="alpha_tubulin"/>
    <property type="match status" value="1"/>
</dbReference>
<evidence type="ECO:0000256" key="6">
    <source>
        <dbReference type="ARBA" id="ARBA00022701"/>
    </source>
</evidence>
<dbReference type="InterPro" id="IPR002452">
    <property type="entry name" value="Alpha_tubulin"/>
</dbReference>
<evidence type="ECO:0000256" key="7">
    <source>
        <dbReference type="ARBA" id="ARBA00022723"/>
    </source>
</evidence>
<comment type="similarity">
    <text evidence="3 15">Belongs to the tubulin family.</text>
</comment>
<evidence type="ECO:0000256" key="3">
    <source>
        <dbReference type="ARBA" id="ARBA00009636"/>
    </source>
</evidence>
<evidence type="ECO:0000259" key="17">
    <source>
        <dbReference type="SMART" id="SM00865"/>
    </source>
</evidence>
<evidence type="ECO:0000259" key="16">
    <source>
        <dbReference type="SMART" id="SM00864"/>
    </source>
</evidence>
<evidence type="ECO:0000256" key="5">
    <source>
        <dbReference type="ARBA" id="ARBA00022490"/>
    </source>
</evidence>
<dbReference type="InterPro" id="IPR037103">
    <property type="entry name" value="Tubulin/FtsZ-like_C"/>
</dbReference>
<dbReference type="GO" id="GO:0005525">
    <property type="term" value="F:GTP binding"/>
    <property type="evidence" value="ECO:0007669"/>
    <property type="project" value="UniProtKB-UniRule"/>
</dbReference>
<dbReference type="GO" id="GO:0005200">
    <property type="term" value="F:structural constituent of cytoskeleton"/>
    <property type="evidence" value="ECO:0007669"/>
    <property type="project" value="InterPro"/>
</dbReference>
<dbReference type="InterPro" id="IPR000217">
    <property type="entry name" value="Tubulin"/>
</dbReference>
<gene>
    <name evidence="18" type="ORF">NEZAVI_LOCUS8112</name>
</gene>
<evidence type="ECO:0000256" key="10">
    <source>
        <dbReference type="ARBA" id="ARBA00022842"/>
    </source>
</evidence>
<evidence type="ECO:0000256" key="1">
    <source>
        <dbReference type="ARBA" id="ARBA00001946"/>
    </source>
</evidence>
<dbReference type="InterPro" id="IPR008280">
    <property type="entry name" value="Tub_FtsZ_C"/>
</dbReference>
<evidence type="ECO:0000256" key="12">
    <source>
        <dbReference type="ARBA" id="ARBA00023212"/>
    </source>
</evidence>
<evidence type="ECO:0000256" key="9">
    <source>
        <dbReference type="ARBA" id="ARBA00022801"/>
    </source>
</evidence>
<dbReference type="InterPro" id="IPR036525">
    <property type="entry name" value="Tubulin/FtsZ_GTPase_sf"/>
</dbReference>
<evidence type="ECO:0000256" key="15">
    <source>
        <dbReference type="RuleBase" id="RU000352"/>
    </source>
</evidence>
<dbReference type="InterPro" id="IPR003008">
    <property type="entry name" value="Tubulin_FtsZ_GTPase"/>
</dbReference>
<dbReference type="InterPro" id="IPR023123">
    <property type="entry name" value="Tubulin_C"/>
</dbReference>
<feature type="domain" description="Tubulin/FtsZ 2-layer sandwich" evidence="17">
    <location>
        <begin position="244"/>
        <end position="389"/>
    </location>
</feature>
<keyword evidence="12" id="KW-0206">Cytoskeleton</keyword>
<dbReference type="PRINTS" id="PR01161">
    <property type="entry name" value="TUBULIN"/>
</dbReference>
<evidence type="ECO:0000256" key="2">
    <source>
        <dbReference type="ARBA" id="ARBA00004245"/>
    </source>
</evidence>
<feature type="domain" description="Tubulin/FtsZ GTPase" evidence="16">
    <location>
        <begin position="45"/>
        <end position="242"/>
    </location>
</feature>
<sequence>MSGEIILLQVGQAGVQMGNAIWELFCMEHLIYPDGRLADPEEEGHNIVFYETPRGQLVPRVVFVDLEPTCIDEIRTGAYRHLFGPESMVSGKEDAASNFARGYYSLGNEMSELCCERIRRQAEKASKVQGIMIFRSFGGGTGSGLGANVITKIQRDFHRAVIVEFCIYPSPRISPIIVEPYNAVLTTHSTISSGSCSFFFDNQSIYDICDTHLNVKEPTYTNLNRLIAQVVAGVTSPIRFIGNLRMELLDFQTNLIPYPRIHFPLVSLAPIIPPSRTAYEPLSTSELIKSAFMPDHQMIKIDPRSGSYIACSLFLRGDVPPNDVNSALGQIKSMKDVKFVEYSPSSFKVGHSYQPMIFVPGGDLASSPRSIVMASNHSAIGTAWSRLNSKFDRMFSKRAFVHHYVGEGMEEIEFHEAQSDLKQLEEDYKMAGS</sequence>
<dbReference type="SUPFAM" id="SSF52490">
    <property type="entry name" value="Tubulin nucleotide-binding domain-like"/>
    <property type="match status" value="1"/>
</dbReference>
<keyword evidence="11 15" id="KW-0342">GTP-binding</keyword>
<dbReference type="InterPro" id="IPR018316">
    <property type="entry name" value="Tubulin/FtsZ_2-layer-sand-dom"/>
</dbReference>
<keyword evidence="8 15" id="KW-0547">Nucleotide-binding</keyword>
<name>A0A9P0HAY1_NEZVI</name>
<keyword evidence="5" id="KW-0963">Cytoplasm</keyword>
<organism evidence="18 19">
    <name type="scientific">Nezara viridula</name>
    <name type="common">Southern green stink bug</name>
    <name type="synonym">Cimex viridulus</name>
    <dbReference type="NCBI Taxonomy" id="85310"/>
    <lineage>
        <taxon>Eukaryota</taxon>
        <taxon>Metazoa</taxon>
        <taxon>Ecdysozoa</taxon>
        <taxon>Arthropoda</taxon>
        <taxon>Hexapoda</taxon>
        <taxon>Insecta</taxon>
        <taxon>Pterygota</taxon>
        <taxon>Neoptera</taxon>
        <taxon>Paraneoptera</taxon>
        <taxon>Hemiptera</taxon>
        <taxon>Heteroptera</taxon>
        <taxon>Panheteroptera</taxon>
        <taxon>Pentatomomorpha</taxon>
        <taxon>Pentatomoidea</taxon>
        <taxon>Pentatomidae</taxon>
        <taxon>Pentatominae</taxon>
        <taxon>Nezara</taxon>
    </lineage>
</organism>
<dbReference type="Gene3D" id="3.40.50.1440">
    <property type="entry name" value="Tubulin/FtsZ, GTPase domain"/>
    <property type="match status" value="1"/>
</dbReference>
<dbReference type="PRINTS" id="PR01162">
    <property type="entry name" value="ALPHATUBULIN"/>
</dbReference>
<dbReference type="Pfam" id="PF00091">
    <property type="entry name" value="Tubulin"/>
    <property type="match status" value="1"/>
</dbReference>
<dbReference type="AlphaFoldDB" id="A0A9P0HAY1"/>
<accession>A0A9P0HAY1</accession>
<dbReference type="SUPFAM" id="SSF55307">
    <property type="entry name" value="Tubulin C-terminal domain-like"/>
    <property type="match status" value="1"/>
</dbReference>
<keyword evidence="6 15" id="KW-0493">Microtubule</keyword>
<evidence type="ECO:0000313" key="19">
    <source>
        <dbReference type="Proteomes" id="UP001152798"/>
    </source>
</evidence>
<dbReference type="GO" id="GO:0046872">
    <property type="term" value="F:metal ion binding"/>
    <property type="evidence" value="ECO:0007669"/>
    <property type="project" value="UniProtKB-KW"/>
</dbReference>
<evidence type="ECO:0000256" key="14">
    <source>
        <dbReference type="ARBA" id="ARBA00049117"/>
    </source>
</evidence>
<dbReference type="GO" id="GO:0016787">
    <property type="term" value="F:hydrolase activity"/>
    <property type="evidence" value="ECO:0007669"/>
    <property type="project" value="UniProtKB-KW"/>
</dbReference>
<dbReference type="SMART" id="SM00864">
    <property type="entry name" value="Tubulin"/>
    <property type="match status" value="1"/>
</dbReference>
<comment type="function">
    <text evidence="13 15">Tubulin is the major constituent of microtubules, a cylinder consisting of laterally associated linear protofilaments composed of alpha- and beta-tubulin heterodimers. Microtubules grow by the addition of GTP-tubulin dimers to the microtubule end, where a stabilizing cap forms. Below the cap, tubulin dimers are in GDP-bound state, owing to GTPase activity of alpha-tubulin.</text>
</comment>
<protein>
    <recommendedName>
        <fullName evidence="15">Tubulin alpha chain</fullName>
    </recommendedName>
</protein>
<comment type="cofactor">
    <cofactor evidence="1">
        <name>Mg(2+)</name>
        <dbReference type="ChEBI" id="CHEBI:18420"/>
    </cofactor>
</comment>
<dbReference type="Pfam" id="PF03953">
    <property type="entry name" value="Tubulin_C"/>
    <property type="match status" value="1"/>
</dbReference>
<comment type="catalytic activity">
    <reaction evidence="14">
        <text>GTP + H2O = GDP + phosphate + H(+)</text>
        <dbReference type="Rhea" id="RHEA:19669"/>
        <dbReference type="ChEBI" id="CHEBI:15377"/>
        <dbReference type="ChEBI" id="CHEBI:15378"/>
        <dbReference type="ChEBI" id="CHEBI:37565"/>
        <dbReference type="ChEBI" id="CHEBI:43474"/>
        <dbReference type="ChEBI" id="CHEBI:58189"/>
    </reaction>
    <physiologicalReaction direction="left-to-right" evidence="14">
        <dbReference type="Rhea" id="RHEA:19670"/>
    </physiologicalReaction>
</comment>
<dbReference type="FunFam" id="3.40.50.1440:FF:000011">
    <property type="entry name" value="Tubulin alpha chain"/>
    <property type="match status" value="1"/>
</dbReference>
<dbReference type="PROSITE" id="PS00227">
    <property type="entry name" value="TUBULIN"/>
    <property type="match status" value="1"/>
</dbReference>
<proteinExistence type="inferred from homology"/>
<evidence type="ECO:0000256" key="13">
    <source>
        <dbReference type="ARBA" id="ARBA00034296"/>
    </source>
</evidence>
<keyword evidence="10" id="KW-0460">Magnesium</keyword>
<reference evidence="18" key="1">
    <citation type="submission" date="2022-01" db="EMBL/GenBank/DDBJ databases">
        <authorList>
            <person name="King R."/>
        </authorList>
    </citation>
    <scope>NUCLEOTIDE SEQUENCE</scope>
</reference>
<comment type="subunit">
    <text evidence="4 15">Dimer of alpha and beta chains. A typical microtubule is a hollow water-filled tube with an outer diameter of 25 nm and an inner diameter of 15 nM. Alpha-beta heterodimers associate head-to-tail to form protofilaments running lengthwise along the microtubule wall with the beta-tubulin subunit facing the microtubule plus end conferring a structural polarity. Microtubules usually have 13 protofilaments but different protofilament numbers can be found in some organisms and specialized cells.</text>
</comment>
<dbReference type="InterPro" id="IPR017975">
    <property type="entry name" value="Tubulin_CS"/>
</dbReference>
<evidence type="ECO:0000256" key="4">
    <source>
        <dbReference type="ARBA" id="ARBA00011747"/>
    </source>
</evidence>
<evidence type="ECO:0000256" key="11">
    <source>
        <dbReference type="ARBA" id="ARBA00023134"/>
    </source>
</evidence>
<dbReference type="GO" id="GO:0007017">
    <property type="term" value="P:microtubule-based process"/>
    <property type="evidence" value="ECO:0007669"/>
    <property type="project" value="InterPro"/>
</dbReference>
<keyword evidence="9" id="KW-0378">Hydrolase</keyword>
<comment type="subcellular location">
    <subcellularLocation>
        <location evidence="2">Cytoplasm</location>
        <location evidence="2">Cytoskeleton</location>
    </subcellularLocation>
</comment>
<dbReference type="PANTHER" id="PTHR11588">
    <property type="entry name" value="TUBULIN"/>
    <property type="match status" value="1"/>
</dbReference>
<dbReference type="EMBL" id="OV725080">
    <property type="protein sequence ID" value="CAH1398466.1"/>
    <property type="molecule type" value="Genomic_DNA"/>
</dbReference>
<keyword evidence="7" id="KW-0479">Metal-binding</keyword>
<evidence type="ECO:0000256" key="8">
    <source>
        <dbReference type="ARBA" id="ARBA00022741"/>
    </source>
</evidence>
<dbReference type="GO" id="GO:0005874">
    <property type="term" value="C:microtubule"/>
    <property type="evidence" value="ECO:0007669"/>
    <property type="project" value="UniProtKB-KW"/>
</dbReference>
<dbReference type="SMART" id="SM00865">
    <property type="entry name" value="Tubulin_C"/>
    <property type="match status" value="1"/>
</dbReference>
<keyword evidence="19" id="KW-1185">Reference proteome</keyword>
<dbReference type="Proteomes" id="UP001152798">
    <property type="component" value="Chromosome 4"/>
</dbReference>
<dbReference type="Gene3D" id="1.10.287.600">
    <property type="entry name" value="Helix hairpin bin"/>
    <property type="match status" value="1"/>
</dbReference>
<dbReference type="OrthoDB" id="6593194at2759"/>
<evidence type="ECO:0000313" key="18">
    <source>
        <dbReference type="EMBL" id="CAH1398466.1"/>
    </source>
</evidence>
<dbReference type="Gene3D" id="3.30.1330.20">
    <property type="entry name" value="Tubulin/FtsZ, C-terminal domain"/>
    <property type="match status" value="1"/>
</dbReference>